<proteinExistence type="predicted"/>
<dbReference type="Proteomes" id="UP001066276">
    <property type="component" value="Chromosome 2_1"/>
</dbReference>
<organism evidence="1 2">
    <name type="scientific">Pleurodeles waltl</name>
    <name type="common">Iberian ribbed newt</name>
    <dbReference type="NCBI Taxonomy" id="8319"/>
    <lineage>
        <taxon>Eukaryota</taxon>
        <taxon>Metazoa</taxon>
        <taxon>Chordata</taxon>
        <taxon>Craniata</taxon>
        <taxon>Vertebrata</taxon>
        <taxon>Euteleostomi</taxon>
        <taxon>Amphibia</taxon>
        <taxon>Batrachia</taxon>
        <taxon>Caudata</taxon>
        <taxon>Salamandroidea</taxon>
        <taxon>Salamandridae</taxon>
        <taxon>Pleurodelinae</taxon>
        <taxon>Pleurodeles</taxon>
    </lineage>
</organism>
<reference evidence="1" key="1">
    <citation type="journal article" date="2022" name="bioRxiv">
        <title>Sequencing and chromosome-scale assembly of the giantPleurodeles waltlgenome.</title>
        <authorList>
            <person name="Brown T."/>
            <person name="Elewa A."/>
            <person name="Iarovenko S."/>
            <person name="Subramanian E."/>
            <person name="Araus A.J."/>
            <person name="Petzold A."/>
            <person name="Susuki M."/>
            <person name="Suzuki K.-i.T."/>
            <person name="Hayashi T."/>
            <person name="Toyoda A."/>
            <person name="Oliveira C."/>
            <person name="Osipova E."/>
            <person name="Leigh N.D."/>
            <person name="Simon A."/>
            <person name="Yun M.H."/>
        </authorList>
    </citation>
    <scope>NUCLEOTIDE SEQUENCE</scope>
    <source>
        <strain evidence="1">20211129_DDA</strain>
        <tissue evidence="1">Liver</tissue>
    </source>
</reference>
<dbReference type="EMBL" id="JANPWB010000003">
    <property type="protein sequence ID" value="KAJ1203191.1"/>
    <property type="molecule type" value="Genomic_DNA"/>
</dbReference>
<evidence type="ECO:0000313" key="2">
    <source>
        <dbReference type="Proteomes" id="UP001066276"/>
    </source>
</evidence>
<protein>
    <submittedName>
        <fullName evidence="1">Uncharacterized protein</fullName>
    </submittedName>
</protein>
<dbReference type="SUPFAM" id="SSF56219">
    <property type="entry name" value="DNase I-like"/>
    <property type="match status" value="1"/>
</dbReference>
<accession>A0AAV7VRG0</accession>
<keyword evidence="2" id="KW-1185">Reference proteome</keyword>
<gene>
    <name evidence="1" type="ORF">NDU88_006984</name>
</gene>
<dbReference type="AlphaFoldDB" id="A0AAV7VRG0"/>
<comment type="caution">
    <text evidence="1">The sequence shown here is derived from an EMBL/GenBank/DDBJ whole genome shotgun (WGS) entry which is preliminary data.</text>
</comment>
<dbReference type="InterPro" id="IPR036691">
    <property type="entry name" value="Endo/exonu/phosph_ase_sf"/>
</dbReference>
<evidence type="ECO:0000313" key="1">
    <source>
        <dbReference type="EMBL" id="KAJ1203191.1"/>
    </source>
</evidence>
<name>A0AAV7VRG0_PLEWA</name>
<sequence length="104" mass="12069">MTEIYSYYKPAHGAYSRLDRFVLANDGTLDVRRAAYQVRLPSDHAPLLLEYEAHAPRPVILLWLMRPELLGDPEYRGDLQAAVNGYFSENWTTIRMRGIEWEAV</sequence>